<reference evidence="3" key="1">
    <citation type="submission" date="2009-10" db="EMBL/GenBank/DDBJ databases">
        <title>Diversity of trophic interactions inside an arsenic-rich microbial ecosystem.</title>
        <authorList>
            <person name="Bertin P.N."/>
            <person name="Heinrich-Salmeron A."/>
            <person name="Pelletier E."/>
            <person name="Goulhen-Chollet F."/>
            <person name="Arsene-Ploetze F."/>
            <person name="Gallien S."/>
            <person name="Calteau A."/>
            <person name="Vallenet D."/>
            <person name="Casiot C."/>
            <person name="Chane-Woon-Ming B."/>
            <person name="Giloteaux L."/>
            <person name="Barakat M."/>
            <person name="Bonnefoy V."/>
            <person name="Bruneel O."/>
            <person name="Chandler M."/>
            <person name="Cleiss J."/>
            <person name="Duran R."/>
            <person name="Elbaz-Poulichet F."/>
            <person name="Fonknechten N."/>
            <person name="Lauga B."/>
            <person name="Mornico D."/>
            <person name="Ortet P."/>
            <person name="Schaeffer C."/>
            <person name="Siguier P."/>
            <person name="Alexander Thil Smith A."/>
            <person name="Van Dorsselaer A."/>
            <person name="Weissenbach J."/>
            <person name="Medigue C."/>
            <person name="Le Paslier D."/>
        </authorList>
    </citation>
    <scope>NUCLEOTIDE SEQUENCE</scope>
</reference>
<feature type="region of interest" description="Disordered" evidence="1">
    <location>
        <begin position="204"/>
        <end position="250"/>
    </location>
</feature>
<feature type="transmembrane region" description="Helical" evidence="2">
    <location>
        <begin position="134"/>
        <end position="154"/>
    </location>
</feature>
<comment type="caution">
    <text evidence="3">The sequence shown here is derived from an EMBL/GenBank/DDBJ whole genome shotgun (WGS) entry which is preliminary data.</text>
</comment>
<name>E6QKV9_9ZZZZ</name>
<organism evidence="3">
    <name type="scientific">mine drainage metagenome</name>
    <dbReference type="NCBI Taxonomy" id="410659"/>
    <lineage>
        <taxon>unclassified sequences</taxon>
        <taxon>metagenomes</taxon>
        <taxon>ecological metagenomes</taxon>
    </lineage>
</organism>
<protein>
    <submittedName>
        <fullName evidence="3">Uncharacterized protein</fullName>
    </submittedName>
</protein>
<proteinExistence type="predicted"/>
<evidence type="ECO:0000256" key="1">
    <source>
        <dbReference type="SAM" id="MobiDB-lite"/>
    </source>
</evidence>
<dbReference type="AlphaFoldDB" id="E6QKV9"/>
<evidence type="ECO:0000313" key="3">
    <source>
        <dbReference type="EMBL" id="CBI07879.1"/>
    </source>
</evidence>
<accession>E6QKV9</accession>
<keyword evidence="2" id="KW-1133">Transmembrane helix</keyword>
<keyword evidence="2" id="KW-0472">Membrane</keyword>
<evidence type="ECO:0000256" key="2">
    <source>
        <dbReference type="SAM" id="Phobius"/>
    </source>
</evidence>
<gene>
    <name evidence="3" type="ORF">CARN6_1285</name>
</gene>
<dbReference type="EMBL" id="CABQ01000157">
    <property type="protein sequence ID" value="CBI07879.1"/>
    <property type="molecule type" value="Genomic_DNA"/>
</dbReference>
<keyword evidence="2" id="KW-0812">Transmembrane</keyword>
<sequence length="300" mass="33136">MIDHEKTTMRDRVNLPASPECGRWETMLVDALDGLLTTKDEAVFQSHKAGCAACAALLDQAQCGQQWLAYLENDPEPPTGLMEKILRETVSGRTHLREVAYAGQSGAAMPPPWRRSAPGQGFVASLRRLAEPRLMMTAAMAFFSIALTLSLTGVQIRGVRAADSHANSMRAMLEKRIMTASTPVIRYYDHLRFVYEVESRMREMQRTTDSEQPNQQRSAPRGKSANHRAGSMRDPNQAPQQTVNPPLPLGGDEMLEAQLELRLRPEPLTTTQIGWKSMGNVAGRFSETAQTPEGSIVCSA</sequence>